<dbReference type="Proteomes" id="UP001165960">
    <property type="component" value="Unassembled WGS sequence"/>
</dbReference>
<name>A0ACC2TI52_9FUNG</name>
<dbReference type="EMBL" id="QTSX02002865">
    <property type="protein sequence ID" value="KAJ9074264.1"/>
    <property type="molecule type" value="Genomic_DNA"/>
</dbReference>
<evidence type="ECO:0000313" key="2">
    <source>
        <dbReference type="Proteomes" id="UP001165960"/>
    </source>
</evidence>
<evidence type="ECO:0000313" key="1">
    <source>
        <dbReference type="EMBL" id="KAJ9074264.1"/>
    </source>
</evidence>
<organism evidence="1 2">
    <name type="scientific">Entomophthora muscae</name>
    <dbReference type="NCBI Taxonomy" id="34485"/>
    <lineage>
        <taxon>Eukaryota</taxon>
        <taxon>Fungi</taxon>
        <taxon>Fungi incertae sedis</taxon>
        <taxon>Zoopagomycota</taxon>
        <taxon>Entomophthoromycotina</taxon>
        <taxon>Entomophthoromycetes</taxon>
        <taxon>Entomophthorales</taxon>
        <taxon>Entomophthoraceae</taxon>
        <taxon>Entomophthora</taxon>
    </lineage>
</organism>
<accession>A0ACC2TI52</accession>
<reference evidence="1" key="1">
    <citation type="submission" date="2022-04" db="EMBL/GenBank/DDBJ databases">
        <title>Genome of the entomopathogenic fungus Entomophthora muscae.</title>
        <authorList>
            <person name="Elya C."/>
            <person name="Lovett B.R."/>
            <person name="Lee E."/>
            <person name="Macias A.M."/>
            <person name="Hajek A.E."/>
            <person name="De Bivort B.L."/>
            <person name="Kasson M.T."/>
            <person name="De Fine Licht H.H."/>
            <person name="Stajich J.E."/>
        </authorList>
    </citation>
    <scope>NUCLEOTIDE SEQUENCE</scope>
    <source>
        <strain evidence="1">Berkeley</strain>
    </source>
</reference>
<comment type="caution">
    <text evidence="1">The sequence shown here is derived from an EMBL/GenBank/DDBJ whole genome shotgun (WGS) entry which is preliminary data.</text>
</comment>
<proteinExistence type="predicted"/>
<gene>
    <name evidence="1" type="ORF">DSO57_1008250</name>
</gene>
<keyword evidence="2" id="KW-1185">Reference proteome</keyword>
<sequence>MLGMFLRNLFVPVLLVAGETFSDLSLDGISYRQLKDKIQRSRLDSREYLGLELNNNLRVLLVSDPHATKAEVALTVGSGANDDPDTIPGLAHLCEHLVVQGNGKNPGPNDFQDFLASHGGSFKSMTDRDFTRFYFNVDNWGLDEGLESFSRFFVDPKFDESVVEREAKAINYEFTMHPQWSVPFEQAALAALNSSHPATRFSIGNYATLITNTNQKGINIRNEVVAHYDNHYSSNLMHLVVTGNHNFNTFKKIIIPRFSSIKDKHRIPTNAGSPFNANNMPRDVLMNPQERVDQTIVRFTLDPIKYPEYQTTLAFFEYLLQDRFLGSLKGTLVKKGLIAEMNSGIIESQRGFSLFTFVFYTTSHPNSNKYEILRILFAYLNAIKTQAITQERYNEFLKIFRISPLEKSPKGSLLPILDYASELATRLHHGAHLDTVLGHYDKNSHFDPRNFIDAINKFNTSNFILYESKNITGHHQTEPWFGFPYASSKFNSTFLNNLGSVTAKDYGITLQSLPPFDPQPIPIEDSFKTRVVLLSNDSIGYVVSVNEKEVNMPSTKLEFFSDSSPNSLACLDLLREMTSAFDLNNGTFTFGYSDIRTQGNTLTIALRDEPVDVTRKVATFAKLLKELQITPDSLNLAKESFVNYMNGRAPVEEPFALSRIDSLLDPYSREYQHKLNKADSVTLVEFKKFIDLFLGGLKFNIIGSGYNPSDTLLSLKKHIISTFNLDAAKAPFSKPARFIRHGNDIFVEKIQKESSEITFHLHLYDTYDTISYALAQVTQGLVDSRFHHLRNDEQLALYAQIRPYDEIYGGGFTGYLQSDQPGVYLESRIEAFLESFVDEIKSLPESKLNATMASFSTLLDQPPANLAQYIFVDWETIQTYLPRAQRAKEAARILQTVSKHTFIHYLETHLLKSSSARSKISVHVNPIRPGPSRPTNYTLADCGDLISDYTVWHQKAFEYTAVA</sequence>
<protein>
    <submittedName>
        <fullName evidence="1">Uncharacterized protein</fullName>
    </submittedName>
</protein>